<feature type="domain" description="RING-type" evidence="9">
    <location>
        <begin position="234"/>
        <end position="275"/>
    </location>
</feature>
<protein>
    <recommendedName>
        <fullName evidence="2">RING-type E3 ubiquitin transferase</fullName>
        <ecNumber evidence="2">2.3.2.27</ecNumber>
    </recommendedName>
</protein>
<dbReference type="GO" id="GO:0005737">
    <property type="term" value="C:cytoplasm"/>
    <property type="evidence" value="ECO:0007669"/>
    <property type="project" value="TreeGrafter"/>
</dbReference>
<organism evidence="10 11">
    <name type="scientific">Sphenostylis stenocarpa</name>
    <dbReference type="NCBI Taxonomy" id="92480"/>
    <lineage>
        <taxon>Eukaryota</taxon>
        <taxon>Viridiplantae</taxon>
        <taxon>Streptophyta</taxon>
        <taxon>Embryophyta</taxon>
        <taxon>Tracheophyta</taxon>
        <taxon>Spermatophyta</taxon>
        <taxon>Magnoliopsida</taxon>
        <taxon>eudicotyledons</taxon>
        <taxon>Gunneridae</taxon>
        <taxon>Pentapetalae</taxon>
        <taxon>rosids</taxon>
        <taxon>fabids</taxon>
        <taxon>Fabales</taxon>
        <taxon>Fabaceae</taxon>
        <taxon>Papilionoideae</taxon>
        <taxon>50 kb inversion clade</taxon>
        <taxon>NPAAA clade</taxon>
        <taxon>indigoferoid/millettioid clade</taxon>
        <taxon>Phaseoleae</taxon>
        <taxon>Sphenostylis</taxon>
    </lineage>
</organism>
<proteinExistence type="predicted"/>
<evidence type="ECO:0000256" key="6">
    <source>
        <dbReference type="ARBA" id="ARBA00022786"/>
    </source>
</evidence>
<dbReference type="AlphaFoldDB" id="A0AA86TA42"/>
<evidence type="ECO:0000256" key="7">
    <source>
        <dbReference type="ARBA" id="ARBA00022833"/>
    </source>
</evidence>
<dbReference type="InterPro" id="IPR013083">
    <property type="entry name" value="Znf_RING/FYVE/PHD"/>
</dbReference>
<evidence type="ECO:0000256" key="3">
    <source>
        <dbReference type="ARBA" id="ARBA00022679"/>
    </source>
</evidence>
<evidence type="ECO:0000256" key="4">
    <source>
        <dbReference type="ARBA" id="ARBA00022723"/>
    </source>
</evidence>
<comment type="catalytic activity">
    <reaction evidence="1">
        <text>S-ubiquitinyl-[E2 ubiquitin-conjugating enzyme]-L-cysteine + [acceptor protein]-L-lysine = [E2 ubiquitin-conjugating enzyme]-L-cysteine + N(6)-ubiquitinyl-[acceptor protein]-L-lysine.</text>
        <dbReference type="EC" id="2.3.2.27"/>
    </reaction>
</comment>
<dbReference type="GO" id="GO:0008270">
    <property type="term" value="F:zinc ion binding"/>
    <property type="evidence" value="ECO:0007669"/>
    <property type="project" value="UniProtKB-KW"/>
</dbReference>
<dbReference type="GO" id="GO:0016567">
    <property type="term" value="P:protein ubiquitination"/>
    <property type="evidence" value="ECO:0007669"/>
    <property type="project" value="UniProtKB-ARBA"/>
</dbReference>
<keyword evidence="4" id="KW-0479">Metal-binding</keyword>
<dbReference type="EMBL" id="OY731405">
    <property type="protein sequence ID" value="CAJ1972376.1"/>
    <property type="molecule type" value="Genomic_DNA"/>
</dbReference>
<dbReference type="Pfam" id="PF13639">
    <property type="entry name" value="zf-RING_2"/>
    <property type="match status" value="1"/>
</dbReference>
<evidence type="ECO:0000256" key="8">
    <source>
        <dbReference type="PROSITE-ProRule" id="PRU00175"/>
    </source>
</evidence>
<name>A0AA86TA42_9FABA</name>
<dbReference type="PANTHER" id="PTHR15710">
    <property type="entry name" value="E3 UBIQUITIN-PROTEIN LIGASE PRAJA"/>
    <property type="match status" value="1"/>
</dbReference>
<dbReference type="Gramene" id="rna-AYBTSS11_LOCUS24425">
    <property type="protein sequence ID" value="CAJ1972376.1"/>
    <property type="gene ID" value="gene-AYBTSS11_LOCUS24425"/>
</dbReference>
<evidence type="ECO:0000313" key="10">
    <source>
        <dbReference type="EMBL" id="CAJ1972376.1"/>
    </source>
</evidence>
<sequence length="314" mass="35176">MESEDLVKRELEELQKQLGKKQKFEASVSSLKSLLQCSYPSASPSLRKSFYSVICRVATVLKTRYTAPGFWNAGLGLFELAHLLYSEPSEREHLKACISQAKEHLHLEDNPSLQASQLADDQAHRGYLFEGHLTVDPEPPQPQWLVQSNLLTTAATLFAAESSQASAANETTPEDAANMLQDLINSLEEVVPLMVDEGTVAPRAPPASKEVVAKLPVITLTEEILATLGKDAECAICRENLVLNDKMQELPCKHTFHPPCLKPWLDEHNSCPICRYELRTDDHAYESWKEREKEAEEERKGAENAIRGGEYMYV</sequence>
<dbReference type="CDD" id="cd16667">
    <property type="entry name" value="RING-H2_RNF126-like"/>
    <property type="match status" value="1"/>
</dbReference>
<dbReference type="PANTHER" id="PTHR15710:SF4">
    <property type="entry name" value="E3 UBIQUITIN-PROTEIN LIGASE AIP2"/>
    <property type="match status" value="1"/>
</dbReference>
<dbReference type="InterPro" id="IPR001841">
    <property type="entry name" value="Znf_RING"/>
</dbReference>
<dbReference type="Proteomes" id="UP001189624">
    <property type="component" value="Chromosome 8"/>
</dbReference>
<dbReference type="Gene3D" id="3.30.40.10">
    <property type="entry name" value="Zinc/RING finger domain, C3HC4 (zinc finger)"/>
    <property type="match status" value="1"/>
</dbReference>
<dbReference type="FunFam" id="3.30.40.10:FF:000127">
    <property type="entry name" value="E3 ubiquitin-protein ligase RNF181"/>
    <property type="match status" value="1"/>
</dbReference>
<dbReference type="SUPFAM" id="SSF57850">
    <property type="entry name" value="RING/U-box"/>
    <property type="match status" value="1"/>
</dbReference>
<keyword evidence="7" id="KW-0862">Zinc</keyword>
<keyword evidence="6" id="KW-0833">Ubl conjugation pathway</keyword>
<evidence type="ECO:0000256" key="2">
    <source>
        <dbReference type="ARBA" id="ARBA00012483"/>
    </source>
</evidence>
<evidence type="ECO:0000256" key="5">
    <source>
        <dbReference type="ARBA" id="ARBA00022771"/>
    </source>
</evidence>
<keyword evidence="3" id="KW-0808">Transferase</keyword>
<dbReference type="EC" id="2.3.2.27" evidence="2"/>
<evidence type="ECO:0000256" key="1">
    <source>
        <dbReference type="ARBA" id="ARBA00000900"/>
    </source>
</evidence>
<evidence type="ECO:0000259" key="9">
    <source>
        <dbReference type="PROSITE" id="PS50089"/>
    </source>
</evidence>
<keyword evidence="11" id="KW-1185">Reference proteome</keyword>
<reference evidence="10" key="1">
    <citation type="submission" date="2023-10" db="EMBL/GenBank/DDBJ databases">
        <authorList>
            <person name="Domelevo Entfellner J.-B."/>
        </authorList>
    </citation>
    <scope>NUCLEOTIDE SEQUENCE</scope>
</reference>
<dbReference type="PROSITE" id="PS50089">
    <property type="entry name" value="ZF_RING_2"/>
    <property type="match status" value="1"/>
</dbReference>
<dbReference type="SMART" id="SM00184">
    <property type="entry name" value="RING"/>
    <property type="match status" value="1"/>
</dbReference>
<evidence type="ECO:0000313" key="11">
    <source>
        <dbReference type="Proteomes" id="UP001189624"/>
    </source>
</evidence>
<keyword evidence="5 8" id="KW-0863">Zinc-finger</keyword>
<dbReference type="GO" id="GO:0061630">
    <property type="term" value="F:ubiquitin protein ligase activity"/>
    <property type="evidence" value="ECO:0007669"/>
    <property type="project" value="UniProtKB-EC"/>
</dbReference>
<accession>A0AA86TA42</accession>
<gene>
    <name evidence="10" type="ORF">AYBTSS11_LOCUS24425</name>
</gene>